<dbReference type="AlphaFoldDB" id="A0A4R8QH65"/>
<feature type="region of interest" description="Disordered" evidence="1">
    <location>
        <begin position="85"/>
        <end position="110"/>
    </location>
</feature>
<dbReference type="Proteomes" id="UP000295083">
    <property type="component" value="Unassembled WGS sequence"/>
</dbReference>
<gene>
    <name evidence="2" type="ORF">C8035_v009294</name>
</gene>
<accession>A0A4R8QH65</accession>
<dbReference type="PANTHER" id="PTHR38116:SF1">
    <property type="entry name" value="BZIP DOMAIN-CONTAINING PROTEIN"/>
    <property type="match status" value="1"/>
</dbReference>
<evidence type="ECO:0000313" key="2">
    <source>
        <dbReference type="EMBL" id="TDZ35474.1"/>
    </source>
</evidence>
<evidence type="ECO:0000256" key="1">
    <source>
        <dbReference type="SAM" id="MobiDB-lite"/>
    </source>
</evidence>
<organism evidence="2 3">
    <name type="scientific">Colletotrichum spinosum</name>
    <dbReference type="NCBI Taxonomy" id="1347390"/>
    <lineage>
        <taxon>Eukaryota</taxon>
        <taxon>Fungi</taxon>
        <taxon>Dikarya</taxon>
        <taxon>Ascomycota</taxon>
        <taxon>Pezizomycotina</taxon>
        <taxon>Sordariomycetes</taxon>
        <taxon>Hypocreomycetidae</taxon>
        <taxon>Glomerellales</taxon>
        <taxon>Glomerellaceae</taxon>
        <taxon>Colletotrichum</taxon>
        <taxon>Colletotrichum orbiculare species complex</taxon>
    </lineage>
</organism>
<reference evidence="2 3" key="1">
    <citation type="submission" date="2018-11" db="EMBL/GenBank/DDBJ databases">
        <title>Genome sequence and assembly of Colletotrichum spinosum.</title>
        <authorList>
            <person name="Gan P."/>
            <person name="Shirasu K."/>
        </authorList>
    </citation>
    <scope>NUCLEOTIDE SEQUENCE [LARGE SCALE GENOMIC DNA]</scope>
    <source>
        <strain evidence="2 3">CBS 515.97</strain>
    </source>
</reference>
<name>A0A4R8QH65_9PEZI</name>
<keyword evidence="3" id="KW-1185">Reference proteome</keyword>
<protein>
    <recommendedName>
        <fullName evidence="4">BZIP domain-containing protein</fullName>
    </recommendedName>
</protein>
<dbReference type="PANTHER" id="PTHR38116">
    <property type="entry name" value="CHROMOSOME 7, WHOLE GENOME SHOTGUN SEQUENCE"/>
    <property type="match status" value="1"/>
</dbReference>
<proteinExistence type="predicted"/>
<evidence type="ECO:0000313" key="3">
    <source>
        <dbReference type="Proteomes" id="UP000295083"/>
    </source>
</evidence>
<dbReference type="EMBL" id="QAPG01000041">
    <property type="protein sequence ID" value="TDZ35474.1"/>
    <property type="molecule type" value="Genomic_DNA"/>
</dbReference>
<comment type="caution">
    <text evidence="2">The sequence shown here is derived from an EMBL/GenBank/DDBJ whole genome shotgun (WGS) entry which is preliminary data.</text>
</comment>
<evidence type="ECO:0008006" key="4">
    <source>
        <dbReference type="Google" id="ProtNLM"/>
    </source>
</evidence>
<sequence>MDLCFSHGAAIPSSTSIPVTTNPRLAELRDPSEDWTGVTSTTERRKLQNRLNQRARRAATVKVESSLYDDLAASETLNFIPLAQQPQPQPQLHPQPKHHPRVVPSQNRRSDLCTMGHGATREMLDQFAREAYDDYLRGQPCPSYLTTLVRVNVFHAFVRNAHVLGFNTDWLNYDAVSPFCRLGPGPGPGPVTVDPALLPEYMRPTALQAAMRDNFLRVVAEHGEGFVDEDDMCRDIVDVGAGAGVEDSALIAWGEPWDPRGWEATEPFLRKWGWLLNGCPEMLEGTNYWREQRGLRRLKFN</sequence>